<evidence type="ECO:0000313" key="2">
    <source>
        <dbReference type="Proteomes" id="UP001060919"/>
    </source>
</evidence>
<name>A0A915Y9F0_9BACT</name>
<dbReference type="KEGG" id="aup:AsAng_0001110"/>
<dbReference type="EMBL" id="AP026867">
    <property type="protein sequence ID" value="BDS09413.1"/>
    <property type="molecule type" value="Genomic_DNA"/>
</dbReference>
<protein>
    <submittedName>
        <fullName evidence="1">Uncharacterized protein</fullName>
    </submittedName>
</protein>
<evidence type="ECO:0000313" key="1">
    <source>
        <dbReference type="EMBL" id="BDS09413.1"/>
    </source>
</evidence>
<gene>
    <name evidence="1" type="ORF">AsAng_0001110</name>
</gene>
<keyword evidence="2" id="KW-1185">Reference proteome</keyword>
<reference evidence="1" key="1">
    <citation type="submission" date="2022-09" db="EMBL/GenBank/DDBJ databases">
        <title>Aureispira anguillicida sp. nov., isolated from Leptocephalus of Japanese eel Anguilla japonica.</title>
        <authorList>
            <person name="Yuasa K."/>
            <person name="Mekata T."/>
            <person name="Ikunari K."/>
        </authorList>
    </citation>
    <scope>NUCLEOTIDE SEQUENCE</scope>
    <source>
        <strain evidence="1">EL160426</strain>
    </source>
</reference>
<dbReference type="AlphaFoldDB" id="A0A915Y9F0"/>
<accession>A0A915Y9F0</accession>
<dbReference type="Proteomes" id="UP001060919">
    <property type="component" value="Chromosome"/>
</dbReference>
<sequence>MENKKTSAPKLDLTKRIKLRMEMCKQEVTKGNSIILPLVIDD</sequence>
<organism evidence="1 2">
    <name type="scientific">Aureispira anguillae</name>
    <dbReference type="NCBI Taxonomy" id="2864201"/>
    <lineage>
        <taxon>Bacteria</taxon>
        <taxon>Pseudomonadati</taxon>
        <taxon>Bacteroidota</taxon>
        <taxon>Saprospiria</taxon>
        <taxon>Saprospirales</taxon>
        <taxon>Saprospiraceae</taxon>
        <taxon>Aureispira</taxon>
    </lineage>
</organism>
<proteinExistence type="predicted"/>